<dbReference type="InterPro" id="IPR036565">
    <property type="entry name" value="Mur-like_cat_sf"/>
</dbReference>
<dbReference type="Pfam" id="PF08245">
    <property type="entry name" value="Mur_ligase_M"/>
    <property type="match status" value="1"/>
</dbReference>
<reference evidence="15 16" key="1">
    <citation type="journal article" date="2014" name="BMC Genomics">
        <title>The genome of the intracellular bacterium of the coastal bivalve, Solemya velum: a blueprint for thriving in and out of symbiosis.</title>
        <authorList>
            <person name="Dmytrenko O."/>
            <person name="Russell S.L."/>
            <person name="Loo W.T."/>
            <person name="Fontanez K.M."/>
            <person name="Liao L."/>
            <person name="Roeselers G."/>
            <person name="Sharma R."/>
            <person name="Stewart F.J."/>
            <person name="Newton I.L."/>
            <person name="Woyke T."/>
            <person name="Wu D."/>
            <person name="Lang J.M."/>
            <person name="Eisen J.A."/>
            <person name="Cavanaugh C.M."/>
        </authorList>
    </citation>
    <scope>NUCLEOTIDE SEQUENCE [LARGE SCALE GENOMIC DNA]</scope>
    <source>
        <strain evidence="15 16">WH</strain>
    </source>
</reference>
<feature type="domain" description="Mur ligase central" evidence="14">
    <location>
        <begin position="106"/>
        <end position="297"/>
    </location>
</feature>
<dbReference type="GO" id="GO:0051301">
    <property type="term" value="P:cell division"/>
    <property type="evidence" value="ECO:0007669"/>
    <property type="project" value="UniProtKB-KW"/>
</dbReference>
<keyword evidence="1 10" id="KW-0963">Cytoplasm</keyword>
<dbReference type="InterPro" id="IPR005863">
    <property type="entry name" value="UDP-N-AcMur_synth"/>
</dbReference>
<keyword evidence="7 10" id="KW-0573">Peptidoglycan synthesis</keyword>
<dbReference type="InterPro" id="IPR004101">
    <property type="entry name" value="Mur_ligase_C"/>
</dbReference>
<evidence type="ECO:0000256" key="10">
    <source>
        <dbReference type="HAMAP-Rule" id="MF_02019"/>
    </source>
</evidence>
<dbReference type="PANTHER" id="PTHR43024:SF1">
    <property type="entry name" value="UDP-N-ACETYLMURAMOYL-TRIPEPTIDE--D-ALANYL-D-ALANINE LIGASE"/>
    <property type="match status" value="1"/>
</dbReference>
<dbReference type="STRING" id="2340.JV46_15880"/>
<dbReference type="Gene3D" id="3.40.1390.10">
    <property type="entry name" value="MurE/MurF, N-terminal domain"/>
    <property type="match status" value="1"/>
</dbReference>
<keyword evidence="9 10" id="KW-0961">Cell wall biogenesis/degradation</keyword>
<dbReference type="EC" id="6.3.2.10" evidence="10 11"/>
<comment type="catalytic activity">
    <reaction evidence="10 11">
        <text>D-alanyl-D-alanine + UDP-N-acetyl-alpha-D-muramoyl-L-alanyl-gamma-D-glutamyl-meso-2,6-diaminopimelate + ATP = UDP-N-acetyl-alpha-D-muramoyl-L-alanyl-gamma-D-glutamyl-meso-2,6-diaminopimeloyl-D-alanyl-D-alanine + ADP + phosphate + H(+)</text>
        <dbReference type="Rhea" id="RHEA:28374"/>
        <dbReference type="ChEBI" id="CHEBI:15378"/>
        <dbReference type="ChEBI" id="CHEBI:30616"/>
        <dbReference type="ChEBI" id="CHEBI:43474"/>
        <dbReference type="ChEBI" id="CHEBI:57822"/>
        <dbReference type="ChEBI" id="CHEBI:61386"/>
        <dbReference type="ChEBI" id="CHEBI:83905"/>
        <dbReference type="ChEBI" id="CHEBI:456216"/>
        <dbReference type="EC" id="6.3.2.10"/>
    </reaction>
</comment>
<evidence type="ECO:0000259" key="13">
    <source>
        <dbReference type="Pfam" id="PF02875"/>
    </source>
</evidence>
<evidence type="ECO:0000313" key="16">
    <source>
        <dbReference type="Proteomes" id="UP000030856"/>
    </source>
</evidence>
<feature type="domain" description="Mur ligase C-terminal" evidence="13">
    <location>
        <begin position="328"/>
        <end position="437"/>
    </location>
</feature>
<evidence type="ECO:0000256" key="6">
    <source>
        <dbReference type="ARBA" id="ARBA00022960"/>
    </source>
</evidence>
<dbReference type="GO" id="GO:0005524">
    <property type="term" value="F:ATP binding"/>
    <property type="evidence" value="ECO:0007669"/>
    <property type="project" value="UniProtKB-UniRule"/>
</dbReference>
<dbReference type="InterPro" id="IPR000713">
    <property type="entry name" value="Mur_ligase_N"/>
</dbReference>
<evidence type="ECO:0000256" key="8">
    <source>
        <dbReference type="ARBA" id="ARBA00023306"/>
    </source>
</evidence>
<evidence type="ECO:0000256" key="2">
    <source>
        <dbReference type="ARBA" id="ARBA00022598"/>
    </source>
</evidence>
<dbReference type="InterPro" id="IPR051046">
    <property type="entry name" value="MurCDEF_CellWall_CoF430Synth"/>
</dbReference>
<evidence type="ECO:0000259" key="14">
    <source>
        <dbReference type="Pfam" id="PF08245"/>
    </source>
</evidence>
<keyword evidence="8 10" id="KW-0131">Cell cycle</keyword>
<dbReference type="NCBIfam" id="TIGR01143">
    <property type="entry name" value="murF"/>
    <property type="match status" value="1"/>
</dbReference>
<comment type="function">
    <text evidence="10 11">Involved in cell wall formation. Catalyzes the final step in the synthesis of UDP-N-acetylmuramoyl-pentapeptide, the precursor of murein.</text>
</comment>
<dbReference type="InterPro" id="IPR035911">
    <property type="entry name" value="MurE/MurF_N"/>
</dbReference>
<dbReference type="Gene3D" id="3.40.1190.10">
    <property type="entry name" value="Mur-like, catalytic domain"/>
    <property type="match status" value="1"/>
</dbReference>
<evidence type="ECO:0000313" key="15">
    <source>
        <dbReference type="EMBL" id="KHF26261.1"/>
    </source>
</evidence>
<accession>A0A0B0HFL4</accession>
<evidence type="ECO:0000259" key="12">
    <source>
        <dbReference type="Pfam" id="PF01225"/>
    </source>
</evidence>
<dbReference type="AlphaFoldDB" id="A0A0B0HFL4"/>
<keyword evidence="4 10" id="KW-0547">Nucleotide-binding</keyword>
<dbReference type="PATRIC" id="fig|2340.3.peg.771"/>
<protein>
    <recommendedName>
        <fullName evidence="10 11">UDP-N-acetylmuramoyl-tripeptide--D-alanyl-D-alanine ligase</fullName>
        <ecNumber evidence="10 11">6.3.2.10</ecNumber>
    </recommendedName>
    <alternativeName>
        <fullName evidence="10">D-alanyl-D-alanine-adding enzyme</fullName>
    </alternativeName>
</protein>
<dbReference type="Pfam" id="PF01225">
    <property type="entry name" value="Mur_ligase"/>
    <property type="match status" value="1"/>
</dbReference>
<dbReference type="eggNOG" id="COG0770">
    <property type="taxonomic scope" value="Bacteria"/>
</dbReference>
<dbReference type="SUPFAM" id="SSF63418">
    <property type="entry name" value="MurE/MurF N-terminal domain"/>
    <property type="match status" value="1"/>
</dbReference>
<evidence type="ECO:0000256" key="1">
    <source>
        <dbReference type="ARBA" id="ARBA00022490"/>
    </source>
</evidence>
<dbReference type="SUPFAM" id="SSF53623">
    <property type="entry name" value="MurD-like peptide ligases, catalytic domain"/>
    <property type="match status" value="1"/>
</dbReference>
<keyword evidence="5 10" id="KW-0067">ATP-binding</keyword>
<comment type="similarity">
    <text evidence="10">Belongs to the MurCDEF family. MurF subfamily.</text>
</comment>
<dbReference type="SUPFAM" id="SSF53244">
    <property type="entry name" value="MurD-like peptide ligases, peptide-binding domain"/>
    <property type="match status" value="1"/>
</dbReference>
<evidence type="ECO:0000256" key="5">
    <source>
        <dbReference type="ARBA" id="ARBA00022840"/>
    </source>
</evidence>
<evidence type="ECO:0000256" key="3">
    <source>
        <dbReference type="ARBA" id="ARBA00022618"/>
    </source>
</evidence>
<sequence>MISFSTSEAARILDGRLIGSDVVFDRVGSDSRAVESNSLFVAISGERFDGHEYVGQAAADGAVAALVDHPLEDGIAQIVVDDVLHAFGELASAWRQKSDARVIGLTGSNGKTTVKEMISAILDQKADVLMTRGNLNNDIGVPLTLTGLQDEAWAVIEMGANHRGEIRYLTHLVKPDIALLNNAGRAHLEGFGSLQGVAESKAEIIEGLGDDGVFVCHGDSEWLSMWRSLAGDHKLVTFGVSEHVDVRLLEESIRSEWDEKGFSQSFECVLEGKQLSLTIPLAGRHNCMNAVAAVAVAHEAGVAMQDMATALAGLKPVPGRLMPLFSERCRVFDDTYNANPDSVTAAITVLKELPGRSVLVLGDLAELGEGAEQQHANLGVVAREAGIDLLLTFGELSRHAADAFGENAYAAASLDEMQQFLNEKLIQGDTVLVKGSRASAMERVVQLLMDAGVQN</sequence>
<organism evidence="15 16">
    <name type="scientific">Solemya velum gill symbiont</name>
    <dbReference type="NCBI Taxonomy" id="2340"/>
    <lineage>
        <taxon>Bacteria</taxon>
        <taxon>Pseudomonadati</taxon>
        <taxon>Pseudomonadota</taxon>
        <taxon>Gammaproteobacteria</taxon>
        <taxon>sulfur-oxidizing symbionts</taxon>
    </lineage>
</organism>
<comment type="caution">
    <text evidence="15">The sequence shown here is derived from an EMBL/GenBank/DDBJ whole genome shotgun (WGS) entry which is preliminary data.</text>
</comment>
<evidence type="ECO:0000256" key="11">
    <source>
        <dbReference type="RuleBase" id="RU004136"/>
    </source>
</evidence>
<dbReference type="GO" id="GO:0005737">
    <property type="term" value="C:cytoplasm"/>
    <property type="evidence" value="ECO:0007669"/>
    <property type="project" value="UniProtKB-SubCell"/>
</dbReference>
<dbReference type="GO" id="GO:0008766">
    <property type="term" value="F:UDP-N-acetylmuramoylalanyl-D-glutamyl-2,6-diaminopimelate-D-alanyl-D-alanine ligase activity"/>
    <property type="evidence" value="ECO:0007669"/>
    <property type="project" value="RHEA"/>
</dbReference>
<evidence type="ECO:0000256" key="4">
    <source>
        <dbReference type="ARBA" id="ARBA00022741"/>
    </source>
</evidence>
<dbReference type="RefSeq" id="WP_043116005.1">
    <property type="nucleotide sequence ID" value="NZ_JRAA01000001.1"/>
</dbReference>
<feature type="domain" description="Mur ligase N-terminal catalytic" evidence="12">
    <location>
        <begin position="26"/>
        <end position="93"/>
    </location>
</feature>
<dbReference type="UniPathway" id="UPA00219"/>
<dbReference type="GO" id="GO:0071555">
    <property type="term" value="P:cell wall organization"/>
    <property type="evidence" value="ECO:0007669"/>
    <property type="project" value="UniProtKB-KW"/>
</dbReference>
<feature type="binding site" evidence="10">
    <location>
        <begin position="107"/>
        <end position="113"/>
    </location>
    <ligand>
        <name>ATP</name>
        <dbReference type="ChEBI" id="CHEBI:30616"/>
    </ligand>
</feature>
<dbReference type="HAMAP" id="MF_02019">
    <property type="entry name" value="MurF"/>
    <property type="match status" value="1"/>
</dbReference>
<keyword evidence="16" id="KW-1185">Reference proteome</keyword>
<dbReference type="Gene3D" id="3.90.190.20">
    <property type="entry name" value="Mur ligase, C-terminal domain"/>
    <property type="match status" value="1"/>
</dbReference>
<comment type="pathway">
    <text evidence="10 11">Cell wall biogenesis; peptidoglycan biosynthesis.</text>
</comment>
<dbReference type="GO" id="GO:0047480">
    <property type="term" value="F:UDP-N-acetylmuramoyl-tripeptide-D-alanyl-D-alanine ligase activity"/>
    <property type="evidence" value="ECO:0007669"/>
    <property type="project" value="UniProtKB-UniRule"/>
</dbReference>
<dbReference type="InterPro" id="IPR036615">
    <property type="entry name" value="Mur_ligase_C_dom_sf"/>
</dbReference>
<dbReference type="Pfam" id="PF02875">
    <property type="entry name" value="Mur_ligase_C"/>
    <property type="match status" value="1"/>
</dbReference>
<comment type="subcellular location">
    <subcellularLocation>
        <location evidence="10 11">Cytoplasm</location>
    </subcellularLocation>
</comment>
<proteinExistence type="inferred from homology"/>
<dbReference type="EMBL" id="JRAA01000001">
    <property type="protein sequence ID" value="KHF26261.1"/>
    <property type="molecule type" value="Genomic_DNA"/>
</dbReference>
<dbReference type="Proteomes" id="UP000030856">
    <property type="component" value="Unassembled WGS sequence"/>
</dbReference>
<dbReference type="GO" id="GO:0008360">
    <property type="term" value="P:regulation of cell shape"/>
    <property type="evidence" value="ECO:0007669"/>
    <property type="project" value="UniProtKB-KW"/>
</dbReference>
<dbReference type="OrthoDB" id="9801978at2"/>
<dbReference type="GO" id="GO:0009252">
    <property type="term" value="P:peptidoglycan biosynthetic process"/>
    <property type="evidence" value="ECO:0007669"/>
    <property type="project" value="UniProtKB-UniRule"/>
</dbReference>
<dbReference type="InterPro" id="IPR013221">
    <property type="entry name" value="Mur_ligase_cen"/>
</dbReference>
<keyword evidence="3 10" id="KW-0132">Cell division</keyword>
<keyword evidence="6 10" id="KW-0133">Cell shape</keyword>
<evidence type="ECO:0000256" key="7">
    <source>
        <dbReference type="ARBA" id="ARBA00022984"/>
    </source>
</evidence>
<keyword evidence="2 10" id="KW-0436">Ligase</keyword>
<evidence type="ECO:0000256" key="9">
    <source>
        <dbReference type="ARBA" id="ARBA00023316"/>
    </source>
</evidence>
<dbReference type="PANTHER" id="PTHR43024">
    <property type="entry name" value="UDP-N-ACETYLMURAMOYL-TRIPEPTIDE--D-ALANYL-D-ALANINE LIGASE"/>
    <property type="match status" value="1"/>
</dbReference>
<name>A0A0B0HFL4_SOVGS</name>
<gene>
    <name evidence="10 15" type="primary">murF</name>
    <name evidence="15" type="ORF">JV46_15880</name>
</gene>